<evidence type="ECO:0000256" key="4">
    <source>
        <dbReference type="ARBA" id="ARBA00022553"/>
    </source>
</evidence>
<evidence type="ECO:0000256" key="2">
    <source>
        <dbReference type="ARBA" id="ARBA00008332"/>
    </source>
</evidence>
<reference evidence="6" key="3">
    <citation type="submission" date="2021-05" db="UniProtKB">
        <authorList>
            <consortium name="EnsemblPlants"/>
        </authorList>
    </citation>
    <scope>IDENTIFICATION</scope>
    <source>
        <strain evidence="6">cv. B73</strain>
    </source>
</reference>
<dbReference type="InParanoid" id="A0A804MVX1"/>
<organism evidence="6 7">
    <name type="scientific">Zea mays</name>
    <name type="common">Maize</name>
    <dbReference type="NCBI Taxonomy" id="4577"/>
    <lineage>
        <taxon>Eukaryota</taxon>
        <taxon>Viridiplantae</taxon>
        <taxon>Streptophyta</taxon>
        <taxon>Embryophyta</taxon>
        <taxon>Tracheophyta</taxon>
        <taxon>Spermatophyta</taxon>
        <taxon>Magnoliopsida</taxon>
        <taxon>Liliopsida</taxon>
        <taxon>Poales</taxon>
        <taxon>Poaceae</taxon>
        <taxon>PACMAD clade</taxon>
        <taxon>Panicoideae</taxon>
        <taxon>Andropogonodae</taxon>
        <taxon>Andropogoneae</taxon>
        <taxon>Tripsacinae</taxon>
        <taxon>Zea</taxon>
    </lineage>
</organism>
<evidence type="ECO:0000256" key="5">
    <source>
        <dbReference type="SAM" id="MobiDB-lite"/>
    </source>
</evidence>
<dbReference type="Proteomes" id="UP000007305">
    <property type="component" value="Chromosome 2"/>
</dbReference>
<keyword evidence="3" id="KW-0963">Cytoplasm</keyword>
<feature type="compositionally biased region" description="Acidic residues" evidence="5">
    <location>
        <begin position="71"/>
        <end position="82"/>
    </location>
</feature>
<dbReference type="GO" id="GO:0005737">
    <property type="term" value="C:cytoplasm"/>
    <property type="evidence" value="ECO:0007669"/>
    <property type="project" value="UniProtKB-SubCell"/>
</dbReference>
<keyword evidence="4" id="KW-0597">Phosphoprotein</keyword>
<reference evidence="7" key="1">
    <citation type="submission" date="2015-12" db="EMBL/GenBank/DDBJ databases">
        <title>Update maize B73 reference genome by single molecule sequencing technologies.</title>
        <authorList>
            <consortium name="Maize Genome Sequencing Project"/>
            <person name="Ware D."/>
        </authorList>
    </citation>
    <scope>NUCLEOTIDE SEQUENCE [LARGE SCALE GENOMIC DNA]</scope>
    <source>
        <strain evidence="7">cv. B73</strain>
    </source>
</reference>
<accession>A0A804MVX1</accession>
<evidence type="ECO:0000256" key="3">
    <source>
        <dbReference type="ARBA" id="ARBA00022490"/>
    </source>
</evidence>
<feature type="region of interest" description="Disordered" evidence="5">
    <location>
        <begin position="117"/>
        <end position="172"/>
    </location>
</feature>
<dbReference type="PANTHER" id="PTHR13105">
    <property type="entry name" value="MYELOID LEUKEMIA FACTOR"/>
    <property type="match status" value="1"/>
</dbReference>
<dbReference type="Gramene" id="Zm00001eb115620_T001">
    <property type="protein sequence ID" value="Zm00001eb115620_P001"/>
    <property type="gene ID" value="Zm00001eb115620"/>
</dbReference>
<evidence type="ECO:0000256" key="1">
    <source>
        <dbReference type="ARBA" id="ARBA00004496"/>
    </source>
</evidence>
<comment type="subcellular location">
    <subcellularLocation>
        <location evidence="1">Cytoplasm</location>
    </subcellularLocation>
</comment>
<proteinExistence type="inferred from homology"/>
<reference evidence="6" key="2">
    <citation type="submission" date="2019-07" db="EMBL/GenBank/DDBJ databases">
        <authorList>
            <person name="Seetharam A."/>
            <person name="Woodhouse M."/>
            <person name="Cannon E."/>
        </authorList>
    </citation>
    <scope>NUCLEOTIDE SEQUENCE [LARGE SCALE GENOMIC DNA]</scope>
    <source>
        <strain evidence="6">cv. B73</strain>
    </source>
</reference>
<feature type="compositionally biased region" description="Low complexity" evidence="5">
    <location>
        <begin position="149"/>
        <end position="165"/>
    </location>
</feature>
<keyword evidence="7" id="KW-1185">Reference proteome</keyword>
<feature type="compositionally biased region" description="Low complexity" evidence="5">
    <location>
        <begin position="117"/>
        <end position="129"/>
    </location>
</feature>
<dbReference type="EnsemblPlants" id="Zm00001eb115620_T001">
    <property type="protein sequence ID" value="Zm00001eb115620_P001"/>
    <property type="gene ID" value="Zm00001eb115620"/>
</dbReference>
<name>A0A804MVX1_MAIZE</name>
<comment type="similarity">
    <text evidence="2">Belongs to the MLF family.</text>
</comment>
<evidence type="ECO:0000313" key="6">
    <source>
        <dbReference type="EnsemblPlants" id="Zm00001eb115620_P001"/>
    </source>
</evidence>
<dbReference type="AlphaFoldDB" id="A0A804MVX1"/>
<evidence type="ECO:0000313" key="7">
    <source>
        <dbReference type="Proteomes" id="UP000007305"/>
    </source>
</evidence>
<feature type="compositionally biased region" description="Polar residues" evidence="5">
    <location>
        <begin position="36"/>
        <end position="52"/>
    </location>
</feature>
<dbReference type="InterPro" id="IPR019376">
    <property type="entry name" value="Myeloid_leukemia_factor"/>
</dbReference>
<feature type="region of interest" description="Disordered" evidence="5">
    <location>
        <begin position="35"/>
        <end position="104"/>
    </location>
</feature>
<protein>
    <submittedName>
        <fullName evidence="6">Uncharacterized protein</fullName>
    </submittedName>
</protein>
<sequence length="172" mass="18746">MMQPSFMNPFGSMVQPSLLGPSMFAPHGNLNGGMFGSQTHLSQGISNGSGFIQQAPEPSRPKGPIIKELSSDDEDDVDDDEEGEKKNGNFRKHQRESKEPYVEDPVDVEAERWVLCGPTSETSGSSGSTLRRRRSVVERQNRVPCTACSSSRRASPVSWSSSIRSMVAAASR</sequence>